<feature type="signal peptide" evidence="1">
    <location>
        <begin position="1"/>
        <end position="20"/>
    </location>
</feature>
<sequence length="68" mass="7116">MAPAAVAVESLLLLPPLTTGSFSRPLVGPSPSAPVSLSPTPSPLPFCKGEVVSIRMWAPDQNLNHRDP</sequence>
<name>A0A915IB89_ROMCU</name>
<evidence type="ECO:0000313" key="2">
    <source>
        <dbReference type="Proteomes" id="UP000887565"/>
    </source>
</evidence>
<keyword evidence="2" id="KW-1185">Reference proteome</keyword>
<organism evidence="2 3">
    <name type="scientific">Romanomermis culicivorax</name>
    <name type="common">Nematode worm</name>
    <dbReference type="NCBI Taxonomy" id="13658"/>
    <lineage>
        <taxon>Eukaryota</taxon>
        <taxon>Metazoa</taxon>
        <taxon>Ecdysozoa</taxon>
        <taxon>Nematoda</taxon>
        <taxon>Enoplea</taxon>
        <taxon>Dorylaimia</taxon>
        <taxon>Mermithida</taxon>
        <taxon>Mermithoidea</taxon>
        <taxon>Mermithidae</taxon>
        <taxon>Romanomermis</taxon>
    </lineage>
</organism>
<feature type="chain" id="PRO_5037938745" evidence="1">
    <location>
        <begin position="21"/>
        <end position="68"/>
    </location>
</feature>
<evidence type="ECO:0000313" key="3">
    <source>
        <dbReference type="WBParaSite" id="nRc.2.0.1.t11043-RA"/>
    </source>
</evidence>
<proteinExistence type="predicted"/>
<dbReference type="Proteomes" id="UP000887565">
    <property type="component" value="Unplaced"/>
</dbReference>
<accession>A0A915IB89</accession>
<evidence type="ECO:0000256" key="1">
    <source>
        <dbReference type="SAM" id="SignalP"/>
    </source>
</evidence>
<dbReference type="AlphaFoldDB" id="A0A915IB89"/>
<reference evidence="3" key="1">
    <citation type="submission" date="2022-11" db="UniProtKB">
        <authorList>
            <consortium name="WormBaseParasite"/>
        </authorList>
    </citation>
    <scope>IDENTIFICATION</scope>
</reference>
<protein>
    <submittedName>
        <fullName evidence="3">Uncharacterized protein</fullName>
    </submittedName>
</protein>
<dbReference type="WBParaSite" id="nRc.2.0.1.t11043-RA">
    <property type="protein sequence ID" value="nRc.2.0.1.t11043-RA"/>
    <property type="gene ID" value="nRc.2.0.1.g11043"/>
</dbReference>
<keyword evidence="1" id="KW-0732">Signal</keyword>